<evidence type="ECO:0000259" key="1">
    <source>
        <dbReference type="Pfam" id="PF11774"/>
    </source>
</evidence>
<dbReference type="EMBL" id="CP022521">
    <property type="protein sequence ID" value="ASO21904.1"/>
    <property type="molecule type" value="Genomic_DNA"/>
</dbReference>
<accession>A0A221W813</accession>
<proteinExistence type="predicted"/>
<dbReference type="OrthoDB" id="4113332at2"/>
<dbReference type="AlphaFoldDB" id="A0A221W813"/>
<evidence type="ECO:0000313" key="3">
    <source>
        <dbReference type="Proteomes" id="UP000204221"/>
    </source>
</evidence>
<dbReference type="Gene3D" id="3.30.60.230">
    <property type="entry name" value="Lsr2, dimerization domain"/>
    <property type="match status" value="1"/>
</dbReference>
<dbReference type="GO" id="GO:0003677">
    <property type="term" value="F:DNA binding"/>
    <property type="evidence" value="ECO:0007669"/>
    <property type="project" value="InterPro"/>
</dbReference>
<dbReference type="InterPro" id="IPR024412">
    <property type="entry name" value="Lsr2_dim_dom"/>
</dbReference>
<reference evidence="2 3" key="1">
    <citation type="submission" date="2017-07" db="EMBL/GenBank/DDBJ databases">
        <title>Complete genome sequence of Actinoalloteichus hoggarensis DSM 45943, type strain of Actinoalloteichus hoggarensis.</title>
        <authorList>
            <person name="Ruckert C."/>
            <person name="Nouioui I."/>
            <person name="Willmese J."/>
            <person name="van Wezel G."/>
            <person name="Klenk H.-P."/>
            <person name="Kalinowski J."/>
            <person name="Zotchev S.B."/>
        </authorList>
    </citation>
    <scope>NUCLEOTIDE SEQUENCE [LARGE SCALE GENOMIC DNA]</scope>
    <source>
        <strain evidence="2 3">DSM 45943</strain>
    </source>
</reference>
<evidence type="ECO:0000313" key="2">
    <source>
        <dbReference type="EMBL" id="ASO21904.1"/>
    </source>
</evidence>
<gene>
    <name evidence="2" type="primary">lsr2</name>
    <name evidence="2" type="ORF">AHOG_21440</name>
</gene>
<dbReference type="InterPro" id="IPR042261">
    <property type="entry name" value="Lsr2-like_dimerization"/>
</dbReference>
<dbReference type="Pfam" id="PF11774">
    <property type="entry name" value="Lsr2"/>
    <property type="match status" value="1"/>
</dbReference>
<dbReference type="Proteomes" id="UP000204221">
    <property type="component" value="Chromosome"/>
</dbReference>
<sequence>MAERVCVELVDDLDGEPAQHTVQFALDGVNYEIDLSERNATSLRELLAPYITHGRPVSHRVEAADPAQERVERKKATDQIRAVAQRSKEQHRARLEAAAAAREAEVKRVAEERAAARGEIPLDVSALNLEVAKPAQEPVRQEENSKPAVSLPRFSSASN</sequence>
<protein>
    <submittedName>
        <fullName evidence="2">Nucleoid-associated protein Lsr2</fullName>
    </submittedName>
</protein>
<keyword evidence="3" id="KW-1185">Reference proteome</keyword>
<feature type="domain" description="Lsr2 dimerization" evidence="1">
    <location>
        <begin position="1"/>
        <end position="57"/>
    </location>
</feature>
<name>A0A221W813_9PSEU</name>
<organism evidence="2 3">
    <name type="scientific">Actinoalloteichus hoggarensis</name>
    <dbReference type="NCBI Taxonomy" id="1470176"/>
    <lineage>
        <taxon>Bacteria</taxon>
        <taxon>Bacillati</taxon>
        <taxon>Actinomycetota</taxon>
        <taxon>Actinomycetes</taxon>
        <taxon>Pseudonocardiales</taxon>
        <taxon>Pseudonocardiaceae</taxon>
        <taxon>Actinoalloteichus</taxon>
    </lineage>
</organism>
<dbReference type="RefSeq" id="WP_093944676.1">
    <property type="nucleotide sequence ID" value="NZ_CP022521.1"/>
</dbReference>
<dbReference type="KEGG" id="ahg:AHOG_21440"/>